<keyword evidence="1" id="KW-1133">Transmembrane helix</keyword>
<proteinExistence type="predicted"/>
<dbReference type="Proteomes" id="UP000246018">
    <property type="component" value="Unassembled WGS sequence"/>
</dbReference>
<evidence type="ECO:0000313" key="2">
    <source>
        <dbReference type="EMBL" id="PVG82774.1"/>
    </source>
</evidence>
<organism evidence="2 3">
    <name type="scientific">Nocardioides gansuensis</name>
    <dbReference type="NCBI Taxonomy" id="2138300"/>
    <lineage>
        <taxon>Bacteria</taxon>
        <taxon>Bacillati</taxon>
        <taxon>Actinomycetota</taxon>
        <taxon>Actinomycetes</taxon>
        <taxon>Propionibacteriales</taxon>
        <taxon>Nocardioidaceae</taxon>
        <taxon>Nocardioides</taxon>
    </lineage>
</organism>
<feature type="transmembrane region" description="Helical" evidence="1">
    <location>
        <begin position="53"/>
        <end position="72"/>
    </location>
</feature>
<dbReference type="AlphaFoldDB" id="A0A2T8FAN6"/>
<evidence type="ECO:0000313" key="3">
    <source>
        <dbReference type="Proteomes" id="UP000246018"/>
    </source>
</evidence>
<reference evidence="2 3" key="1">
    <citation type="submission" date="2018-04" db="EMBL/GenBank/DDBJ databases">
        <title>Genome of Nocardioides gansuensis WSJ-1.</title>
        <authorList>
            <person name="Wu S."/>
            <person name="Wang G."/>
        </authorList>
    </citation>
    <scope>NUCLEOTIDE SEQUENCE [LARGE SCALE GENOMIC DNA]</scope>
    <source>
        <strain evidence="2 3">WSJ-1</strain>
    </source>
</reference>
<protein>
    <submittedName>
        <fullName evidence="2">Uncharacterized protein</fullName>
    </submittedName>
</protein>
<comment type="caution">
    <text evidence="2">The sequence shown here is derived from an EMBL/GenBank/DDBJ whole genome shotgun (WGS) entry which is preliminary data.</text>
</comment>
<gene>
    <name evidence="2" type="ORF">DDE18_10455</name>
</gene>
<name>A0A2T8FAN6_9ACTN</name>
<evidence type="ECO:0000256" key="1">
    <source>
        <dbReference type="SAM" id="Phobius"/>
    </source>
</evidence>
<accession>A0A2T8FAN6</accession>
<keyword evidence="1" id="KW-0472">Membrane</keyword>
<sequence>MTLCARCSQELGIGRFCTNCGHRIGEPVPAEARFGAPVPAGSALGPELPRTPLLVAGVVVLLLLLVLLVSCLG</sequence>
<keyword evidence="1" id="KW-0812">Transmembrane</keyword>
<dbReference type="OrthoDB" id="3712014at2"/>
<dbReference type="RefSeq" id="WP_116572205.1">
    <property type="nucleotide sequence ID" value="NZ_QDGZ01000004.1"/>
</dbReference>
<dbReference type="EMBL" id="QDGZ01000004">
    <property type="protein sequence ID" value="PVG82774.1"/>
    <property type="molecule type" value="Genomic_DNA"/>
</dbReference>
<keyword evidence="3" id="KW-1185">Reference proteome</keyword>